<evidence type="ECO:0000256" key="5">
    <source>
        <dbReference type="ARBA" id="ARBA00023125"/>
    </source>
</evidence>
<dbReference type="InterPro" id="IPR017930">
    <property type="entry name" value="Myb_dom"/>
</dbReference>
<dbReference type="InterPro" id="IPR009057">
    <property type="entry name" value="Homeodomain-like_sf"/>
</dbReference>
<proteinExistence type="predicted"/>
<evidence type="ECO:0000256" key="6">
    <source>
        <dbReference type="ARBA" id="ARBA00023163"/>
    </source>
</evidence>
<dbReference type="PANTHER" id="PTHR46267:SF15">
    <property type="entry name" value="WINGED HELIX-TURN-HELIX TRANSCRIPTION REPRESSOR DNA-BINDING PROTEIN-RELATED"/>
    <property type="match status" value="1"/>
</dbReference>
<evidence type="ECO:0000313" key="11">
    <source>
        <dbReference type="EMBL" id="JAC69109.1"/>
    </source>
</evidence>
<evidence type="ECO:0000256" key="1">
    <source>
        <dbReference type="ARBA" id="ARBA00004286"/>
    </source>
</evidence>
<organism evidence="11">
    <name type="scientific">Tetraselmis sp. GSL018</name>
    <dbReference type="NCBI Taxonomy" id="582737"/>
    <lineage>
        <taxon>Eukaryota</taxon>
        <taxon>Viridiplantae</taxon>
        <taxon>Chlorophyta</taxon>
        <taxon>core chlorophytes</taxon>
        <taxon>Chlorodendrophyceae</taxon>
        <taxon>Chlorodendrales</taxon>
        <taxon>Chlorodendraceae</taxon>
        <taxon>Tetraselmis</taxon>
    </lineage>
</organism>
<protein>
    <submittedName>
        <fullName evidence="11">Myb proto-oncogene protein, plant</fullName>
    </submittedName>
</protein>
<evidence type="ECO:0000259" key="10">
    <source>
        <dbReference type="PROSITE" id="PS51294"/>
    </source>
</evidence>
<dbReference type="EMBL" id="GBEZ01017210">
    <property type="protein sequence ID" value="JAC69109.1"/>
    <property type="molecule type" value="Transcribed_RNA"/>
</dbReference>
<dbReference type="PANTHER" id="PTHR46267">
    <property type="entry name" value="SINGLE MYB HISTONE 4"/>
    <property type="match status" value="1"/>
</dbReference>
<dbReference type="FunFam" id="1.10.10.60:FF:000168">
    <property type="entry name" value="Telomere repeat-binding factor 1"/>
    <property type="match status" value="1"/>
</dbReference>
<feature type="region of interest" description="Disordered" evidence="8">
    <location>
        <begin position="58"/>
        <end position="81"/>
    </location>
</feature>
<dbReference type="PROSITE" id="PS51294">
    <property type="entry name" value="HTH_MYB"/>
    <property type="match status" value="1"/>
</dbReference>
<dbReference type="InterPro" id="IPR001005">
    <property type="entry name" value="SANT/Myb"/>
</dbReference>
<feature type="domain" description="HTH myb-type" evidence="10">
    <location>
        <begin position="1"/>
        <end position="61"/>
    </location>
</feature>
<dbReference type="GO" id="GO:0003691">
    <property type="term" value="F:double-stranded telomeric DNA binding"/>
    <property type="evidence" value="ECO:0007669"/>
    <property type="project" value="InterPro"/>
</dbReference>
<reference evidence="11" key="1">
    <citation type="submission" date="2014-05" db="EMBL/GenBank/DDBJ databases">
        <title>The transcriptome of the halophilic microalga Tetraselmis sp. GSL018 isolated from the Great Salt Lake, Utah.</title>
        <authorList>
            <person name="Jinkerson R.E."/>
            <person name="D'Adamo S."/>
            <person name="Posewitz M.C."/>
        </authorList>
    </citation>
    <scope>NUCLEOTIDE SEQUENCE</scope>
    <source>
        <strain evidence="11">GSL018</strain>
    </source>
</reference>
<accession>A0A061RED4</accession>
<evidence type="ECO:0000256" key="2">
    <source>
        <dbReference type="ARBA" id="ARBA00004604"/>
    </source>
</evidence>
<feature type="region of interest" description="Disordered" evidence="8">
    <location>
        <begin position="256"/>
        <end position="289"/>
    </location>
</feature>
<feature type="domain" description="Myb-like" evidence="9">
    <location>
        <begin position="5"/>
        <end position="57"/>
    </location>
</feature>
<dbReference type="AlphaFoldDB" id="A0A061RED4"/>
<dbReference type="Pfam" id="PF00249">
    <property type="entry name" value="Myb_DNA-binding"/>
    <property type="match status" value="1"/>
</dbReference>
<keyword evidence="7" id="KW-0539">Nucleus</keyword>
<dbReference type="GO" id="GO:0005730">
    <property type="term" value="C:nucleolus"/>
    <property type="evidence" value="ECO:0007669"/>
    <property type="project" value="UniProtKB-SubCell"/>
</dbReference>
<keyword evidence="6" id="KW-0804">Transcription</keyword>
<dbReference type="Gene3D" id="1.10.246.220">
    <property type="match status" value="1"/>
</dbReference>
<dbReference type="GO" id="GO:0005694">
    <property type="term" value="C:chromosome"/>
    <property type="evidence" value="ECO:0007669"/>
    <property type="project" value="UniProtKB-SubCell"/>
</dbReference>
<evidence type="ECO:0000256" key="8">
    <source>
        <dbReference type="SAM" id="MobiDB-lite"/>
    </source>
</evidence>
<name>A0A061RED4_9CHLO</name>
<comment type="subcellular location">
    <subcellularLocation>
        <location evidence="1">Chromosome</location>
    </subcellularLocation>
    <subcellularLocation>
        <location evidence="2">Nucleus</location>
        <location evidence="2">Nucleolus</location>
    </subcellularLocation>
</comment>
<keyword evidence="3" id="KW-0158">Chromosome</keyword>
<dbReference type="SUPFAM" id="SSF46689">
    <property type="entry name" value="Homeodomain-like"/>
    <property type="match status" value="1"/>
</dbReference>
<evidence type="ECO:0000256" key="3">
    <source>
        <dbReference type="ARBA" id="ARBA00022454"/>
    </source>
</evidence>
<dbReference type="PROSITE" id="PS50090">
    <property type="entry name" value="MYB_LIKE"/>
    <property type="match status" value="1"/>
</dbReference>
<dbReference type="SMART" id="SM00717">
    <property type="entry name" value="SANT"/>
    <property type="match status" value="1"/>
</dbReference>
<gene>
    <name evidence="11" type="primary">MYBP</name>
    <name evidence="11" type="ORF">TSPGSL018_7167</name>
</gene>
<evidence type="ECO:0000256" key="7">
    <source>
        <dbReference type="ARBA" id="ARBA00023242"/>
    </source>
</evidence>
<sequence length="340" mass="37328">MGAPKQKWTDEEEEALKAGVRKYGVGKWRAIQKDPCFKSALSSRTNVDLKDKWRNLNFDQSLSPRSPTKLKLGGKRPRSHSEPELYRLHLEPGYLGGLEEVQRPLSWSGQEGPKPSGGRLAMKDSVPWLEQISTAAVIALNSGRGVLVRDIALWVQEHFNFRPCPDDELRRTLASLVCRRRLLETDGRYSLGGYIAKFARAESIRLTASAQSQRAKQRSPYAVAELAACAAAAVIEAEDTAEEAVRLMERADRLRSTRGIHHVQSDGRLSDRRRRPQPQGARSDGSAIGTAPDCLVIDFRVPEDCSDLRAHDVGDGILPPPDQKCSGSGDGGSAATALIA</sequence>
<dbReference type="InterPro" id="IPR044597">
    <property type="entry name" value="SMH1-6"/>
</dbReference>
<keyword evidence="5" id="KW-0238">DNA-binding</keyword>
<dbReference type="CDD" id="cd11660">
    <property type="entry name" value="SANT_TRF"/>
    <property type="match status" value="1"/>
</dbReference>
<feature type="region of interest" description="Disordered" evidence="8">
    <location>
        <begin position="314"/>
        <end position="340"/>
    </location>
</feature>
<keyword evidence="4" id="KW-0805">Transcription regulation</keyword>
<evidence type="ECO:0000259" key="9">
    <source>
        <dbReference type="PROSITE" id="PS50090"/>
    </source>
</evidence>
<evidence type="ECO:0000256" key="4">
    <source>
        <dbReference type="ARBA" id="ARBA00023015"/>
    </source>
</evidence>